<dbReference type="AlphaFoldDB" id="A0A8S1LHA3"/>
<evidence type="ECO:0000313" key="1">
    <source>
        <dbReference type="EMBL" id="CAD8067187.1"/>
    </source>
</evidence>
<evidence type="ECO:0000313" key="2">
    <source>
        <dbReference type="Proteomes" id="UP000688137"/>
    </source>
</evidence>
<keyword evidence="2" id="KW-1185">Reference proteome</keyword>
<accession>A0A8S1LHA3</accession>
<name>A0A8S1LHA3_PARPR</name>
<protein>
    <submittedName>
        <fullName evidence="1">Uncharacterized protein</fullName>
    </submittedName>
</protein>
<dbReference type="EMBL" id="CAJJDM010000039">
    <property type="protein sequence ID" value="CAD8067187.1"/>
    <property type="molecule type" value="Genomic_DNA"/>
</dbReference>
<organism evidence="1 2">
    <name type="scientific">Paramecium primaurelia</name>
    <dbReference type="NCBI Taxonomy" id="5886"/>
    <lineage>
        <taxon>Eukaryota</taxon>
        <taxon>Sar</taxon>
        <taxon>Alveolata</taxon>
        <taxon>Ciliophora</taxon>
        <taxon>Intramacronucleata</taxon>
        <taxon>Oligohymenophorea</taxon>
        <taxon>Peniculida</taxon>
        <taxon>Parameciidae</taxon>
        <taxon>Paramecium</taxon>
    </lineage>
</organism>
<comment type="caution">
    <text evidence="1">The sequence shown here is derived from an EMBL/GenBank/DDBJ whole genome shotgun (WGS) entry which is preliminary data.</text>
</comment>
<proteinExistence type="predicted"/>
<gene>
    <name evidence="1" type="ORF">PPRIM_AZ9-3.1.T0400155</name>
</gene>
<sequence length="39" mass="4774">MLNLQNTKINPYQQFSKFKLHSKKNLINQSNQPYFRFLT</sequence>
<reference evidence="1" key="1">
    <citation type="submission" date="2021-01" db="EMBL/GenBank/DDBJ databases">
        <authorList>
            <consortium name="Genoscope - CEA"/>
            <person name="William W."/>
        </authorList>
    </citation>
    <scope>NUCLEOTIDE SEQUENCE</scope>
</reference>
<dbReference type="Proteomes" id="UP000688137">
    <property type="component" value="Unassembled WGS sequence"/>
</dbReference>